<evidence type="ECO:0000256" key="1">
    <source>
        <dbReference type="SAM" id="MobiDB-lite"/>
    </source>
</evidence>
<dbReference type="EMBL" id="JAIWYP010000003">
    <property type="protein sequence ID" value="KAH3859747.1"/>
    <property type="molecule type" value="Genomic_DNA"/>
</dbReference>
<dbReference type="Proteomes" id="UP000828390">
    <property type="component" value="Unassembled WGS sequence"/>
</dbReference>
<dbReference type="AlphaFoldDB" id="A0A9D4LJ98"/>
<sequence>MLYISNMKHKTNQKVQNILLLAHKISSWRPSIAESWVGMNALLGTTLCARLCNRDGGRRSRSQRKVRLTMRKGKVDVPPNG</sequence>
<organism evidence="2 3">
    <name type="scientific">Dreissena polymorpha</name>
    <name type="common">Zebra mussel</name>
    <name type="synonym">Mytilus polymorpha</name>
    <dbReference type="NCBI Taxonomy" id="45954"/>
    <lineage>
        <taxon>Eukaryota</taxon>
        <taxon>Metazoa</taxon>
        <taxon>Spiralia</taxon>
        <taxon>Lophotrochozoa</taxon>
        <taxon>Mollusca</taxon>
        <taxon>Bivalvia</taxon>
        <taxon>Autobranchia</taxon>
        <taxon>Heteroconchia</taxon>
        <taxon>Euheterodonta</taxon>
        <taxon>Imparidentia</taxon>
        <taxon>Neoheterodontei</taxon>
        <taxon>Myida</taxon>
        <taxon>Dreissenoidea</taxon>
        <taxon>Dreissenidae</taxon>
        <taxon>Dreissena</taxon>
    </lineage>
</organism>
<keyword evidence="3" id="KW-1185">Reference proteome</keyword>
<name>A0A9D4LJ98_DREPO</name>
<feature type="compositionally biased region" description="Basic residues" evidence="1">
    <location>
        <begin position="59"/>
        <end position="72"/>
    </location>
</feature>
<protein>
    <submittedName>
        <fullName evidence="2">Uncharacterized protein</fullName>
    </submittedName>
</protein>
<proteinExistence type="predicted"/>
<comment type="caution">
    <text evidence="2">The sequence shown here is derived from an EMBL/GenBank/DDBJ whole genome shotgun (WGS) entry which is preliminary data.</text>
</comment>
<feature type="region of interest" description="Disordered" evidence="1">
    <location>
        <begin position="55"/>
        <end position="81"/>
    </location>
</feature>
<reference evidence="2" key="2">
    <citation type="submission" date="2020-11" db="EMBL/GenBank/DDBJ databases">
        <authorList>
            <person name="McCartney M.A."/>
            <person name="Auch B."/>
            <person name="Kono T."/>
            <person name="Mallez S."/>
            <person name="Becker A."/>
            <person name="Gohl D.M."/>
            <person name="Silverstein K.A.T."/>
            <person name="Koren S."/>
            <person name="Bechman K.B."/>
            <person name="Herman A."/>
            <person name="Abrahante J.E."/>
            <person name="Garbe J."/>
        </authorList>
    </citation>
    <scope>NUCLEOTIDE SEQUENCE</scope>
    <source>
        <strain evidence="2">Duluth1</strain>
        <tissue evidence="2">Whole animal</tissue>
    </source>
</reference>
<accession>A0A9D4LJ98</accession>
<reference evidence="2" key="1">
    <citation type="journal article" date="2019" name="bioRxiv">
        <title>The Genome of the Zebra Mussel, Dreissena polymorpha: A Resource for Invasive Species Research.</title>
        <authorList>
            <person name="McCartney M.A."/>
            <person name="Auch B."/>
            <person name="Kono T."/>
            <person name="Mallez S."/>
            <person name="Zhang Y."/>
            <person name="Obille A."/>
            <person name="Becker A."/>
            <person name="Abrahante J.E."/>
            <person name="Garbe J."/>
            <person name="Badalamenti J.P."/>
            <person name="Herman A."/>
            <person name="Mangelson H."/>
            <person name="Liachko I."/>
            <person name="Sullivan S."/>
            <person name="Sone E.D."/>
            <person name="Koren S."/>
            <person name="Silverstein K.A.T."/>
            <person name="Beckman K.B."/>
            <person name="Gohl D.M."/>
        </authorList>
    </citation>
    <scope>NUCLEOTIDE SEQUENCE</scope>
    <source>
        <strain evidence="2">Duluth1</strain>
        <tissue evidence="2">Whole animal</tissue>
    </source>
</reference>
<gene>
    <name evidence="2" type="ORF">DPMN_102570</name>
</gene>
<evidence type="ECO:0000313" key="3">
    <source>
        <dbReference type="Proteomes" id="UP000828390"/>
    </source>
</evidence>
<evidence type="ECO:0000313" key="2">
    <source>
        <dbReference type="EMBL" id="KAH3859747.1"/>
    </source>
</evidence>